<comment type="caution">
    <text evidence="3">The sequence shown here is derived from an EMBL/GenBank/DDBJ whole genome shotgun (WGS) entry which is preliminary data.</text>
</comment>
<dbReference type="OrthoDB" id="2448852at2759"/>
<feature type="signal peptide" evidence="2">
    <location>
        <begin position="1"/>
        <end position="41"/>
    </location>
</feature>
<dbReference type="EMBL" id="JAABOA010000126">
    <property type="protein sequence ID" value="KAF9585757.1"/>
    <property type="molecule type" value="Genomic_DNA"/>
</dbReference>
<feature type="compositionally biased region" description="Basic and acidic residues" evidence="1">
    <location>
        <begin position="85"/>
        <end position="117"/>
    </location>
</feature>
<evidence type="ECO:0000313" key="3">
    <source>
        <dbReference type="EMBL" id="KAF9585757.1"/>
    </source>
</evidence>
<reference evidence="3" key="1">
    <citation type="journal article" date="2020" name="Fungal Divers.">
        <title>Resolving the Mortierellaceae phylogeny through synthesis of multi-gene phylogenetics and phylogenomics.</title>
        <authorList>
            <person name="Vandepol N."/>
            <person name="Liber J."/>
            <person name="Desiro A."/>
            <person name="Na H."/>
            <person name="Kennedy M."/>
            <person name="Barry K."/>
            <person name="Grigoriev I.V."/>
            <person name="Miller A.N."/>
            <person name="O'Donnell K."/>
            <person name="Stajich J.E."/>
            <person name="Bonito G."/>
        </authorList>
    </citation>
    <scope>NUCLEOTIDE SEQUENCE</scope>
    <source>
        <strain evidence="3">KOD1015</strain>
    </source>
</reference>
<evidence type="ECO:0000313" key="4">
    <source>
        <dbReference type="Proteomes" id="UP000780801"/>
    </source>
</evidence>
<feature type="region of interest" description="Disordered" evidence="1">
    <location>
        <begin position="81"/>
        <end position="199"/>
    </location>
</feature>
<accession>A0A9P6G1H8</accession>
<gene>
    <name evidence="3" type="ORF">BGW38_000881</name>
</gene>
<evidence type="ECO:0008006" key="5">
    <source>
        <dbReference type="Google" id="ProtNLM"/>
    </source>
</evidence>
<sequence length="199" mass="21338">MASPQSRHQPRVPSTLLFLSALVLINTLLFSSLSSTGTVSALPVIQPRRIPLAIAILGAGHRPGVAIDVGDHGPIFSLRHPTLHHRSDNEPVAQEKGEVSIRSESEETERISKRTLEAESAGPSEPAVGANADGHDPRYSDDSTAPGQHEMRPLPIEPKGTSHQGEKSLLRRRKADTQAYRPGGPGSGGQYDKGKPYGR</sequence>
<protein>
    <recommendedName>
        <fullName evidence="5">Transmembrane protein</fullName>
    </recommendedName>
</protein>
<proteinExistence type="predicted"/>
<keyword evidence="4" id="KW-1185">Reference proteome</keyword>
<keyword evidence="2" id="KW-0732">Signal</keyword>
<evidence type="ECO:0000256" key="2">
    <source>
        <dbReference type="SAM" id="SignalP"/>
    </source>
</evidence>
<name>A0A9P6G1H8_9FUNG</name>
<organism evidence="3 4">
    <name type="scientific">Lunasporangiospora selenospora</name>
    <dbReference type="NCBI Taxonomy" id="979761"/>
    <lineage>
        <taxon>Eukaryota</taxon>
        <taxon>Fungi</taxon>
        <taxon>Fungi incertae sedis</taxon>
        <taxon>Mucoromycota</taxon>
        <taxon>Mortierellomycotina</taxon>
        <taxon>Mortierellomycetes</taxon>
        <taxon>Mortierellales</taxon>
        <taxon>Mortierellaceae</taxon>
        <taxon>Lunasporangiospora</taxon>
    </lineage>
</organism>
<feature type="chain" id="PRO_5040410392" description="Transmembrane protein" evidence="2">
    <location>
        <begin position="42"/>
        <end position="199"/>
    </location>
</feature>
<dbReference type="AlphaFoldDB" id="A0A9P6G1H8"/>
<dbReference type="Proteomes" id="UP000780801">
    <property type="component" value="Unassembled WGS sequence"/>
</dbReference>
<evidence type="ECO:0000256" key="1">
    <source>
        <dbReference type="SAM" id="MobiDB-lite"/>
    </source>
</evidence>